<dbReference type="AlphaFoldDB" id="A0A413IE46"/>
<comment type="caution">
    <text evidence="1">The sequence shown here is derived from an EMBL/GenBank/DDBJ whole genome shotgun (WGS) entry which is preliminary data.</text>
</comment>
<evidence type="ECO:0000313" key="2">
    <source>
        <dbReference type="Proteomes" id="UP000284434"/>
    </source>
</evidence>
<sequence>MSYNLSFWKYKENSYLDNHKVYETLCDEGNIEGLENVPVDEIREKIAKAFSDWNKVDENSFENSNKGAFQITTTSQSVMIDCYGMDGEDMNKFIDILFEYGCPLYDPQVGERYDDND</sequence>
<organism evidence="1 2">
    <name type="scientific">Odoribacter splanchnicus</name>
    <dbReference type="NCBI Taxonomy" id="28118"/>
    <lineage>
        <taxon>Bacteria</taxon>
        <taxon>Pseudomonadati</taxon>
        <taxon>Bacteroidota</taxon>
        <taxon>Bacteroidia</taxon>
        <taxon>Bacteroidales</taxon>
        <taxon>Odoribacteraceae</taxon>
        <taxon>Odoribacter</taxon>
    </lineage>
</organism>
<accession>A0A413IE46</accession>
<dbReference type="RefSeq" id="WP_087383449.1">
    <property type="nucleotide sequence ID" value="NZ_NFIM01000023.1"/>
</dbReference>
<proteinExistence type="predicted"/>
<dbReference type="Proteomes" id="UP000284434">
    <property type="component" value="Unassembled WGS sequence"/>
</dbReference>
<evidence type="ECO:0000313" key="1">
    <source>
        <dbReference type="EMBL" id="RGY08210.1"/>
    </source>
</evidence>
<gene>
    <name evidence="1" type="ORF">DXA53_06070</name>
</gene>
<dbReference type="EMBL" id="QSCO01000006">
    <property type="protein sequence ID" value="RGY08210.1"/>
    <property type="molecule type" value="Genomic_DNA"/>
</dbReference>
<reference evidence="1 2" key="1">
    <citation type="submission" date="2018-08" db="EMBL/GenBank/DDBJ databases">
        <title>A genome reference for cultivated species of the human gut microbiota.</title>
        <authorList>
            <person name="Zou Y."/>
            <person name="Xue W."/>
            <person name="Luo G."/>
        </authorList>
    </citation>
    <scope>NUCLEOTIDE SEQUENCE [LARGE SCALE GENOMIC DNA]</scope>
    <source>
        <strain evidence="1 2">OF03-11</strain>
    </source>
</reference>
<name>A0A413IE46_9BACT</name>
<protein>
    <submittedName>
        <fullName evidence="1">Uncharacterized protein</fullName>
    </submittedName>
</protein>